<dbReference type="Proteomes" id="UP000502041">
    <property type="component" value="Chromosome"/>
</dbReference>
<dbReference type="GO" id="GO:0043190">
    <property type="term" value="C:ATP-binding cassette (ABC) transporter complex"/>
    <property type="evidence" value="ECO:0007669"/>
    <property type="project" value="InterPro"/>
</dbReference>
<dbReference type="Gene3D" id="3.40.190.10">
    <property type="entry name" value="Periplasmic binding protein-like II"/>
    <property type="match status" value="1"/>
</dbReference>
<keyword evidence="1" id="KW-0732">Signal</keyword>
<dbReference type="Pfam" id="PF04069">
    <property type="entry name" value="OpuAC"/>
    <property type="match status" value="1"/>
</dbReference>
<evidence type="ECO:0000256" key="1">
    <source>
        <dbReference type="SAM" id="SignalP"/>
    </source>
</evidence>
<evidence type="ECO:0000313" key="4">
    <source>
        <dbReference type="Proteomes" id="UP000502041"/>
    </source>
</evidence>
<dbReference type="InterPro" id="IPR007210">
    <property type="entry name" value="ABC_Gly_betaine_transp_sub-bd"/>
</dbReference>
<dbReference type="SUPFAM" id="SSF53850">
    <property type="entry name" value="Periplasmic binding protein-like II"/>
    <property type="match status" value="1"/>
</dbReference>
<organism evidence="3 4">
    <name type="scientific">Polaromonas vacuolata</name>
    <dbReference type="NCBI Taxonomy" id="37448"/>
    <lineage>
        <taxon>Bacteria</taxon>
        <taxon>Pseudomonadati</taxon>
        <taxon>Pseudomonadota</taxon>
        <taxon>Betaproteobacteria</taxon>
        <taxon>Burkholderiales</taxon>
        <taxon>Comamonadaceae</taxon>
        <taxon>Polaromonas</taxon>
    </lineage>
</organism>
<dbReference type="KEGG" id="pvac:HC248_03068"/>
<protein>
    <submittedName>
        <fullName evidence="3">Osmoprotectant-binding protein OsmX</fullName>
    </submittedName>
</protein>
<evidence type="ECO:0000313" key="3">
    <source>
        <dbReference type="EMBL" id="QJC57738.1"/>
    </source>
</evidence>
<evidence type="ECO:0000259" key="2">
    <source>
        <dbReference type="Pfam" id="PF04069"/>
    </source>
</evidence>
<proteinExistence type="predicted"/>
<dbReference type="EMBL" id="CP051461">
    <property type="protein sequence ID" value="QJC57738.1"/>
    <property type="molecule type" value="Genomic_DNA"/>
</dbReference>
<reference evidence="3 4" key="1">
    <citation type="submission" date="2020-04" db="EMBL/GenBank/DDBJ databases">
        <title>Complete genome of a Psychrophilic, Marine, Gas Vacuolate Bacterium Polaromonas vacuolata KCTC 22033T.</title>
        <authorList>
            <person name="Hwang K."/>
            <person name="Kim K.M."/>
        </authorList>
    </citation>
    <scope>NUCLEOTIDE SEQUENCE [LARGE SCALE GENOMIC DNA]</scope>
    <source>
        <strain evidence="3 4">KCTC 22033</strain>
    </source>
</reference>
<feature type="signal peptide" evidence="1">
    <location>
        <begin position="1"/>
        <end position="24"/>
    </location>
</feature>
<dbReference type="AlphaFoldDB" id="A0A6H2HCY8"/>
<keyword evidence="4" id="KW-1185">Reference proteome</keyword>
<dbReference type="GO" id="GO:0022857">
    <property type="term" value="F:transmembrane transporter activity"/>
    <property type="evidence" value="ECO:0007669"/>
    <property type="project" value="InterPro"/>
</dbReference>
<dbReference type="Gene3D" id="3.40.190.120">
    <property type="entry name" value="Osmoprotection protein (prox), domain 2"/>
    <property type="match status" value="1"/>
</dbReference>
<feature type="domain" description="ABC-type glycine betaine transport system substrate-binding" evidence="2">
    <location>
        <begin position="28"/>
        <end position="287"/>
    </location>
</feature>
<gene>
    <name evidence="3" type="primary">osmX</name>
    <name evidence="3" type="ORF">HC248_03068</name>
</gene>
<accession>A0A6H2HCY8</accession>
<feature type="chain" id="PRO_5026144028" evidence="1">
    <location>
        <begin position="25"/>
        <end position="293"/>
    </location>
</feature>
<sequence length="293" mass="32317">MRIHKTLALCTLSLAIFLSLSAQAQTAVRVGSKDFTEQFVLAEIYAQALEAAGVKTEKKLNLGGTLIAQKALEEKQIDFYPEYTGTMLLVVLKAQTMSDPKAVYDKVKAAYAKMGLAVLDQSNLNNGYSIVVKPETAQKYQLKTLSDLARVSKQLKLGAGAEFRDRIDGLPAMKATYNIEFGDYLQMAVGLRYQAIQSDQVQVVNGYSTDGMISSLGLTRLKDDKNLWPPYYVVPVIRQQVLDANPKIGPVLNRVSALLDESSMAKMNYQVDGEKREPKAVAHDFLKSKGLVK</sequence>
<name>A0A6H2HCY8_9BURK</name>